<accession>A0A2X0IL44</accession>
<reference evidence="1 2" key="1">
    <citation type="submission" date="2018-06" db="EMBL/GenBank/DDBJ databases">
        <title>Streptacidiphilus pinicola sp. nov., isolated from pine grove soil.</title>
        <authorList>
            <person name="Roh S.G."/>
            <person name="Park S."/>
            <person name="Kim M.-K."/>
            <person name="Yun B.-R."/>
            <person name="Park J."/>
            <person name="Kim M.J."/>
            <person name="Kim Y.S."/>
            <person name="Kim S.B."/>
        </authorList>
    </citation>
    <scope>NUCLEOTIDE SEQUENCE [LARGE SCALE GENOMIC DNA]</scope>
    <source>
        <strain evidence="1 2">MMS16-CNU450</strain>
    </source>
</reference>
<sequence length="109" mass="11254">MVAIALDPPSGAAVAAPDGLAQAFLDCSAPSDGLEHVRLHSSVAGAYGVLFLSSEHPEPALVLGRRVCQRAFDSVAGLGGWSLAWCAELPLPVMPRLTPHPGPHPEGIQ</sequence>
<dbReference type="RefSeq" id="WP_111502199.1">
    <property type="nucleotide sequence ID" value="NZ_QKYN01000072.1"/>
</dbReference>
<keyword evidence="2" id="KW-1185">Reference proteome</keyword>
<protein>
    <submittedName>
        <fullName evidence="1">Uncharacterized protein</fullName>
    </submittedName>
</protein>
<evidence type="ECO:0000313" key="2">
    <source>
        <dbReference type="Proteomes" id="UP000248889"/>
    </source>
</evidence>
<proteinExistence type="predicted"/>
<gene>
    <name evidence="1" type="ORF">DN069_18625</name>
</gene>
<evidence type="ECO:0000313" key="1">
    <source>
        <dbReference type="EMBL" id="RAG84061.1"/>
    </source>
</evidence>
<comment type="caution">
    <text evidence="1">The sequence shown here is derived from an EMBL/GenBank/DDBJ whole genome shotgun (WGS) entry which is preliminary data.</text>
</comment>
<dbReference type="Proteomes" id="UP000248889">
    <property type="component" value="Unassembled WGS sequence"/>
</dbReference>
<name>A0A2X0IL44_9ACTN</name>
<organism evidence="1 2">
    <name type="scientific">Streptacidiphilus pinicola</name>
    <dbReference type="NCBI Taxonomy" id="2219663"/>
    <lineage>
        <taxon>Bacteria</taxon>
        <taxon>Bacillati</taxon>
        <taxon>Actinomycetota</taxon>
        <taxon>Actinomycetes</taxon>
        <taxon>Kitasatosporales</taxon>
        <taxon>Streptomycetaceae</taxon>
        <taxon>Streptacidiphilus</taxon>
    </lineage>
</organism>
<dbReference type="AlphaFoldDB" id="A0A2X0IL44"/>
<dbReference type="EMBL" id="QKYN01000072">
    <property type="protein sequence ID" value="RAG84061.1"/>
    <property type="molecule type" value="Genomic_DNA"/>
</dbReference>